<dbReference type="RefSeq" id="WP_069606458.1">
    <property type="nucleotide sequence ID" value="NZ_CP015217.1"/>
</dbReference>
<dbReference type="GO" id="GO:0008725">
    <property type="term" value="F:DNA-3-methyladenine glycosylase activity"/>
    <property type="evidence" value="ECO:0007669"/>
    <property type="project" value="TreeGrafter"/>
</dbReference>
<dbReference type="GO" id="GO:0032993">
    <property type="term" value="C:protein-DNA complex"/>
    <property type="evidence" value="ECO:0007669"/>
    <property type="project" value="TreeGrafter"/>
</dbReference>
<organism evidence="7 8">
    <name type="scientific">Leptospira tipperaryensis</name>
    <dbReference type="NCBI Taxonomy" id="2564040"/>
    <lineage>
        <taxon>Bacteria</taxon>
        <taxon>Pseudomonadati</taxon>
        <taxon>Spirochaetota</taxon>
        <taxon>Spirochaetia</taxon>
        <taxon>Leptospirales</taxon>
        <taxon>Leptospiraceae</taxon>
        <taxon>Leptospira</taxon>
    </lineage>
</organism>
<dbReference type="CDD" id="cd00056">
    <property type="entry name" value="ENDO3c"/>
    <property type="match status" value="1"/>
</dbReference>
<dbReference type="InterPro" id="IPR003265">
    <property type="entry name" value="HhH-GPD_domain"/>
</dbReference>
<sequence length="209" mass="24477">MIHKFDKEEFHTVCDRLFRIDSDLHSIFLKYGYPPFWTRKPNFETLIHIILEQQVSLASAKAALDKLKERIGSVTAKKIVLLSDSELRDCYFSRQKTVYARELAEAILSKRIVLSRLTYLPDEEIRTRLTAIKGIGNWTVDVFLLMSLHRTDVFPIGDLALIQSLKKVKRLPAQTSQEKLLKLGKKWEPYRSIATMLLWHSYLEERKKK</sequence>
<dbReference type="InterPro" id="IPR051912">
    <property type="entry name" value="Alkylbase_DNA_Glycosylase/TA"/>
</dbReference>
<dbReference type="GO" id="GO:0005737">
    <property type="term" value="C:cytoplasm"/>
    <property type="evidence" value="ECO:0007669"/>
    <property type="project" value="TreeGrafter"/>
</dbReference>
<evidence type="ECO:0000313" key="8">
    <source>
        <dbReference type="Proteomes" id="UP000094197"/>
    </source>
</evidence>
<keyword evidence="5" id="KW-0175">Coiled coil</keyword>
<evidence type="ECO:0000256" key="3">
    <source>
        <dbReference type="ARBA" id="ARBA00022763"/>
    </source>
</evidence>
<dbReference type="EC" id="3.2.2.21" evidence="2"/>
<evidence type="ECO:0000259" key="6">
    <source>
        <dbReference type="SMART" id="SM00478"/>
    </source>
</evidence>
<dbReference type="SMART" id="SM00478">
    <property type="entry name" value="ENDO3c"/>
    <property type="match status" value="1"/>
</dbReference>
<feature type="domain" description="HhH-GPD" evidence="6">
    <location>
        <begin position="51"/>
        <end position="203"/>
    </location>
</feature>
<feature type="coiled-coil region" evidence="5">
    <location>
        <begin position="50"/>
        <end position="77"/>
    </location>
</feature>
<name>A0A1D7UUI1_9LEPT</name>
<reference evidence="7 8" key="1">
    <citation type="submission" date="2016-04" db="EMBL/GenBank/DDBJ databases">
        <title>Complete genome seqeunce of Leptospira alstonii serovar Room22.</title>
        <authorList>
            <person name="Nally J.E."/>
            <person name="Bayles D.O."/>
            <person name="Hurley D."/>
            <person name="Fanning S."/>
            <person name="McMahon B.J."/>
            <person name="Arent Z."/>
        </authorList>
    </citation>
    <scope>NUCLEOTIDE SEQUENCE [LARGE SCALE GENOMIC DNA]</scope>
    <source>
        <strain evidence="7 8">GWTS #1</strain>
    </source>
</reference>
<evidence type="ECO:0000256" key="5">
    <source>
        <dbReference type="SAM" id="Coils"/>
    </source>
</evidence>
<dbReference type="Gene3D" id="1.10.340.30">
    <property type="entry name" value="Hypothetical protein, domain 2"/>
    <property type="match status" value="1"/>
</dbReference>
<dbReference type="InterPro" id="IPR011257">
    <property type="entry name" value="DNA_glycosylase"/>
</dbReference>
<dbReference type="EMBL" id="CP015217">
    <property type="protein sequence ID" value="AOP33218.1"/>
    <property type="molecule type" value="Genomic_DNA"/>
</dbReference>
<protein>
    <recommendedName>
        <fullName evidence="2">DNA-3-methyladenine glycosylase II</fullName>
        <ecNumber evidence="2">3.2.2.21</ecNumber>
    </recommendedName>
</protein>
<dbReference type="GO" id="GO:0032131">
    <property type="term" value="F:alkylated DNA binding"/>
    <property type="evidence" value="ECO:0007669"/>
    <property type="project" value="TreeGrafter"/>
</dbReference>
<dbReference type="GO" id="GO:0006285">
    <property type="term" value="P:base-excision repair, AP site formation"/>
    <property type="evidence" value="ECO:0007669"/>
    <property type="project" value="TreeGrafter"/>
</dbReference>
<dbReference type="AlphaFoldDB" id="A0A1D7UUI1"/>
<accession>A0A1D7UUI1</accession>
<dbReference type="OrthoDB" id="9783680at2"/>
<proteinExistence type="predicted"/>
<keyword evidence="3" id="KW-0227">DNA damage</keyword>
<comment type="catalytic activity">
    <reaction evidence="1">
        <text>Hydrolysis of alkylated DNA, releasing 3-methyladenine, 3-methylguanine, 7-methylguanine and 7-methyladenine.</text>
        <dbReference type="EC" id="3.2.2.21"/>
    </reaction>
</comment>
<dbReference type="GO" id="GO:0006307">
    <property type="term" value="P:DNA alkylation repair"/>
    <property type="evidence" value="ECO:0007669"/>
    <property type="project" value="TreeGrafter"/>
</dbReference>
<dbReference type="PANTHER" id="PTHR43003">
    <property type="entry name" value="DNA-3-METHYLADENINE GLYCOSYLASE"/>
    <property type="match status" value="1"/>
</dbReference>
<dbReference type="SUPFAM" id="SSF48150">
    <property type="entry name" value="DNA-glycosylase"/>
    <property type="match status" value="1"/>
</dbReference>
<dbReference type="PANTHER" id="PTHR43003:SF5">
    <property type="entry name" value="DNA-3-METHYLADENINE GLYCOSYLASE"/>
    <property type="match status" value="1"/>
</dbReference>
<keyword evidence="4" id="KW-0234">DNA repair</keyword>
<evidence type="ECO:0000256" key="1">
    <source>
        <dbReference type="ARBA" id="ARBA00000086"/>
    </source>
</evidence>
<dbReference type="GO" id="GO:0043916">
    <property type="term" value="F:DNA-7-methylguanine glycosylase activity"/>
    <property type="evidence" value="ECO:0007669"/>
    <property type="project" value="TreeGrafter"/>
</dbReference>
<keyword evidence="8" id="KW-1185">Reference proteome</keyword>
<evidence type="ECO:0000256" key="2">
    <source>
        <dbReference type="ARBA" id="ARBA00012000"/>
    </source>
</evidence>
<dbReference type="Proteomes" id="UP000094197">
    <property type="component" value="Chromosome 1"/>
</dbReference>
<evidence type="ECO:0000256" key="4">
    <source>
        <dbReference type="ARBA" id="ARBA00023204"/>
    </source>
</evidence>
<dbReference type="KEGG" id="laj:A0128_04740"/>
<dbReference type="Gene3D" id="1.10.1670.40">
    <property type="match status" value="1"/>
</dbReference>
<dbReference type="Pfam" id="PF00730">
    <property type="entry name" value="HhH-GPD"/>
    <property type="match status" value="1"/>
</dbReference>
<evidence type="ECO:0000313" key="7">
    <source>
        <dbReference type="EMBL" id="AOP33218.1"/>
    </source>
</evidence>
<gene>
    <name evidence="7" type="ORF">A0128_04740</name>
</gene>